<evidence type="ECO:0000313" key="1">
    <source>
        <dbReference type="EMBL" id="KAE8237618.1"/>
    </source>
</evidence>
<dbReference type="EMBL" id="LWDF02001704">
    <property type="protein sequence ID" value="KAE8237618.1"/>
    <property type="molecule type" value="Genomic_DNA"/>
</dbReference>
<name>A0A177T757_9BASI</name>
<reference evidence="1" key="2">
    <citation type="journal article" date="2019" name="IMA Fungus">
        <title>Genome sequencing and comparison of five Tilletia species to identify candidate genes for the detection of regulated species infecting wheat.</title>
        <authorList>
            <person name="Nguyen H.D.T."/>
            <person name="Sultana T."/>
            <person name="Kesanakurti P."/>
            <person name="Hambleton S."/>
        </authorList>
    </citation>
    <scope>NUCLEOTIDE SEQUENCE</scope>
    <source>
        <strain evidence="1">DAOMC 236416</strain>
    </source>
</reference>
<protein>
    <submittedName>
        <fullName evidence="1">Uncharacterized protein</fullName>
    </submittedName>
</protein>
<dbReference type="AlphaFoldDB" id="A0A177T757"/>
<organism evidence="1 2">
    <name type="scientific">Tilletia indica</name>
    <dbReference type="NCBI Taxonomy" id="43049"/>
    <lineage>
        <taxon>Eukaryota</taxon>
        <taxon>Fungi</taxon>
        <taxon>Dikarya</taxon>
        <taxon>Basidiomycota</taxon>
        <taxon>Ustilaginomycotina</taxon>
        <taxon>Exobasidiomycetes</taxon>
        <taxon>Tilletiales</taxon>
        <taxon>Tilletiaceae</taxon>
        <taxon>Tilletia</taxon>
    </lineage>
</organism>
<evidence type="ECO:0000313" key="2">
    <source>
        <dbReference type="Proteomes" id="UP000077521"/>
    </source>
</evidence>
<sequence>MKLVTLFTLVALSSSLFMTCQALSCNDCNHLAGPARTACANKCATCANAQSYGYLPKPGVRTMFTCSDLCKTNTTCETDCNSARQKCCFPPFGCCAVTDVKTLCK</sequence>
<gene>
    <name evidence="1" type="ORF">A4X13_0g8706</name>
</gene>
<accession>A0A177T757</accession>
<reference evidence="1" key="1">
    <citation type="submission" date="2016-04" db="EMBL/GenBank/DDBJ databases">
        <authorList>
            <person name="Nguyen H.D."/>
            <person name="Samba Siva P."/>
            <person name="Cullis J."/>
            <person name="Levesque C.A."/>
            <person name="Hambleton S."/>
        </authorList>
    </citation>
    <scope>NUCLEOTIDE SEQUENCE</scope>
    <source>
        <strain evidence="1">DAOMC 236416</strain>
    </source>
</reference>
<proteinExistence type="predicted"/>
<keyword evidence="2" id="KW-1185">Reference proteome</keyword>
<dbReference type="Proteomes" id="UP000077521">
    <property type="component" value="Unassembled WGS sequence"/>
</dbReference>
<comment type="caution">
    <text evidence="1">The sequence shown here is derived from an EMBL/GenBank/DDBJ whole genome shotgun (WGS) entry which is preliminary data.</text>
</comment>